<feature type="domain" description="Periplasmic binding protein" evidence="6">
    <location>
        <begin position="40"/>
        <end position="288"/>
    </location>
</feature>
<proteinExistence type="inferred from homology"/>
<dbReference type="Proteomes" id="UP000184774">
    <property type="component" value="Unassembled WGS sequence"/>
</dbReference>
<evidence type="ECO:0000256" key="5">
    <source>
        <dbReference type="SAM" id="SignalP"/>
    </source>
</evidence>
<dbReference type="GO" id="GO:0030246">
    <property type="term" value="F:carbohydrate binding"/>
    <property type="evidence" value="ECO:0007669"/>
    <property type="project" value="UniProtKB-ARBA"/>
</dbReference>
<evidence type="ECO:0000313" key="9">
    <source>
        <dbReference type="Proteomes" id="UP000184774"/>
    </source>
</evidence>
<dbReference type="PANTHER" id="PTHR46847:SF1">
    <property type="entry name" value="D-ALLOSE-BINDING PERIPLASMIC PROTEIN-RELATED"/>
    <property type="match status" value="1"/>
</dbReference>
<feature type="signal peptide" evidence="5">
    <location>
        <begin position="1"/>
        <end position="23"/>
    </location>
</feature>
<keyword evidence="10" id="KW-1185">Reference proteome</keyword>
<dbReference type="CDD" id="cd20004">
    <property type="entry name" value="PBP1_ABC_sugar_binding-like"/>
    <property type="match status" value="1"/>
</dbReference>
<dbReference type="EMBL" id="FSSB01000002">
    <property type="protein sequence ID" value="SIO92642.1"/>
    <property type="molecule type" value="Genomic_DNA"/>
</dbReference>
<dbReference type="GO" id="GO:0055085">
    <property type="term" value="P:transmembrane transport"/>
    <property type="evidence" value="ECO:0007669"/>
    <property type="project" value="UniProtKB-ARBA"/>
</dbReference>
<evidence type="ECO:0000256" key="3">
    <source>
        <dbReference type="ARBA" id="ARBA00022181"/>
    </source>
</evidence>
<dbReference type="Proteomes" id="UP000515264">
    <property type="component" value="Chromosome 2"/>
</dbReference>
<dbReference type="InterPro" id="IPR025997">
    <property type="entry name" value="SBP_2_dom"/>
</dbReference>
<comment type="subcellular location">
    <subcellularLocation>
        <location evidence="1">Cell envelope</location>
    </subcellularLocation>
</comment>
<comment type="similarity">
    <text evidence="2">Belongs to the bacterial solute-binding protein 2 family.</text>
</comment>
<name>A0A1N6LZQ6_9VIBR</name>
<evidence type="ECO:0000256" key="4">
    <source>
        <dbReference type="ARBA" id="ARBA00022729"/>
    </source>
</evidence>
<feature type="chain" id="PRO_5044562909" description="Autoinducer 2-binding periplasmic protein LuxP" evidence="5">
    <location>
        <begin position="24"/>
        <end position="318"/>
    </location>
</feature>
<sequence>MNFRIVSAFITGFILTLAIPLSAQSASEERQNCVTVITSGSTSRPFWSKVIEGATQAGKELGLQIYARGTVEDSDSAGQKFVLDNTMRLFHCRGLIIAPSDVSRNQDITRLNTEGVPTIYIDRDTGGDRLASVTTDNYAAGQLAAQKMGKALGYQGNVILFRLKKGVASTDARERGFADEAQKIGLTIIADAYLGTQVGDSRSRSGEILDQFDQIDGIFTPNDTTTIGVLIAREDHRSPSDVVHIGFDEQEIMIESLKKGELYGYVIQLPFKMGYQSVWLMHKALQGKTVQGQLHTPIEFISRPQPTSTESKATSQHP</sequence>
<reference evidence="8 9" key="1">
    <citation type="submission" date="2016-12" db="EMBL/GenBank/DDBJ databases">
        <authorList>
            <person name="Song W.-J."/>
            <person name="Kurnit D.M."/>
        </authorList>
    </citation>
    <scope>NUCLEOTIDE SEQUENCE [LARGE SCALE GENOMIC DNA]</scope>
    <source>
        <strain evidence="8 9">CECT 9026</strain>
    </source>
</reference>
<accession>A0A1N6LZQ6</accession>
<dbReference type="Gene3D" id="3.40.50.2300">
    <property type="match status" value="2"/>
</dbReference>
<evidence type="ECO:0000259" key="6">
    <source>
        <dbReference type="Pfam" id="PF13407"/>
    </source>
</evidence>
<dbReference type="SUPFAM" id="SSF53822">
    <property type="entry name" value="Periplasmic binding protein-like I"/>
    <property type="match status" value="1"/>
</dbReference>
<reference evidence="7 10" key="3">
    <citation type="journal article" date="2020" name="J. Nat. Prod.">
        <title>Genomics-Metabolomics Profiling Disclosed Marine Vibrio spartinae 3.6 as a Producer of a New Branched Side Chain Prodigiosin.</title>
        <authorList>
            <person name="Vitale G.A."/>
            <person name="Sciarretta M."/>
            <person name="Palma Esposito F."/>
            <person name="January G.G."/>
            <person name="Giaccio M."/>
            <person name="Bunk B."/>
            <person name="Sproer C."/>
            <person name="Bajerski F."/>
            <person name="Power D."/>
            <person name="Festa C."/>
            <person name="Monti M.C."/>
            <person name="D'Auria M.V."/>
            <person name="de Pascale D."/>
        </authorList>
    </citation>
    <scope>NUCLEOTIDE SEQUENCE [LARGE SCALE GENOMIC DNA]</scope>
    <source>
        <strain evidence="7 10">3.6</strain>
    </source>
</reference>
<dbReference type="EMBL" id="CP046269">
    <property type="protein sequence ID" value="QMV16848.1"/>
    <property type="molecule type" value="Genomic_DNA"/>
</dbReference>
<dbReference type="GO" id="GO:0030313">
    <property type="term" value="C:cell envelope"/>
    <property type="evidence" value="ECO:0007669"/>
    <property type="project" value="UniProtKB-SubCell"/>
</dbReference>
<dbReference type="PANTHER" id="PTHR46847">
    <property type="entry name" value="D-ALLOSE-BINDING PERIPLASMIC PROTEIN-RELATED"/>
    <property type="match status" value="1"/>
</dbReference>
<evidence type="ECO:0000313" key="10">
    <source>
        <dbReference type="Proteomes" id="UP000515264"/>
    </source>
</evidence>
<evidence type="ECO:0000313" key="7">
    <source>
        <dbReference type="EMBL" id="QMV16848.1"/>
    </source>
</evidence>
<gene>
    <name evidence="8" type="primary">rbsB_1</name>
    <name evidence="7" type="synonym">rbsB_2</name>
    <name evidence="8" type="ORF">VSP9026_00258</name>
    <name evidence="7" type="ORF">Vspart_04264</name>
</gene>
<dbReference type="RefSeq" id="WP_083602549.1">
    <property type="nucleotide sequence ID" value="NZ_AP024908.1"/>
</dbReference>
<evidence type="ECO:0000256" key="1">
    <source>
        <dbReference type="ARBA" id="ARBA00004196"/>
    </source>
</evidence>
<evidence type="ECO:0000256" key="2">
    <source>
        <dbReference type="ARBA" id="ARBA00007639"/>
    </source>
</evidence>
<protein>
    <recommendedName>
        <fullName evidence="3">Autoinducer 2-binding periplasmic protein LuxP</fullName>
    </recommendedName>
</protein>
<dbReference type="OrthoDB" id="6196975at2"/>
<dbReference type="InterPro" id="IPR028082">
    <property type="entry name" value="Peripla_BP_I"/>
</dbReference>
<organism evidence="8 9">
    <name type="scientific">Vibrio spartinae</name>
    <dbReference type="NCBI Taxonomy" id="1918945"/>
    <lineage>
        <taxon>Bacteria</taxon>
        <taxon>Pseudomonadati</taxon>
        <taxon>Pseudomonadota</taxon>
        <taxon>Gammaproteobacteria</taxon>
        <taxon>Vibrionales</taxon>
        <taxon>Vibrionaceae</taxon>
        <taxon>Vibrio</taxon>
    </lineage>
</organism>
<evidence type="ECO:0000313" key="8">
    <source>
        <dbReference type="EMBL" id="SIO92642.1"/>
    </source>
</evidence>
<dbReference type="AlphaFoldDB" id="A0A1N6LZQ6"/>
<keyword evidence="4 5" id="KW-0732">Signal</keyword>
<reference evidence="7" key="2">
    <citation type="submission" date="2019-11" db="EMBL/GenBank/DDBJ databases">
        <authorList>
            <person name="January G."/>
            <person name="Bunk B."/>
        </authorList>
    </citation>
    <scope>NUCLEOTIDE SEQUENCE</scope>
    <source>
        <strain evidence="7">3.6</strain>
    </source>
</reference>
<dbReference type="Pfam" id="PF13407">
    <property type="entry name" value="Peripla_BP_4"/>
    <property type="match status" value="1"/>
</dbReference>